<accession>A0A6J2JY52</accession>
<sequence length="393" mass="47405">MDLKTLANEIEDVLDPASMDKVLMYYKDVQEEDEEFMQILFENLRNETVYWLQPWYQLSGCLTRRLDETDEKNEEKYRSDPICKEEDEKINKNWRKLIKKYGLPDKLISFARWKNKERSKNPNSNEERVRRFVASYLARGLERTVQQVFKYIISHLIEPSKRHYTAEEEKIMEVCFTHQPHNAVIYLSAILGREPRGIYKRLHYLFKGCKETKRLKWTIPLATKLVKSIMMHTGLPLEELKYQTFDKSVWLKVQEDMNQNYIALSKFWYTYLHVQIFANYDVKLNKLKKKVYRVLRESHYQVWTDIRWKDVLKHFPDGFTHLFLYKICSTTFVKHPNYLKIPIEKIIEIGLKKAKMIRFNNRRLKTLKLGDDGNLERVSYHLTRKKGMIKNPK</sequence>
<dbReference type="OrthoDB" id="5812619at2759"/>
<dbReference type="KEGG" id="bman:114246248"/>
<dbReference type="AlphaFoldDB" id="A0A6J2JY52"/>
<proteinExistence type="predicted"/>
<keyword evidence="1" id="KW-1185">Reference proteome</keyword>
<gene>
    <name evidence="2" type="primary">LOC114246248</name>
</gene>
<protein>
    <submittedName>
        <fullName evidence="2">Uncharacterized protein LOC114246248</fullName>
    </submittedName>
</protein>
<name>A0A6J2JY52_BOMMA</name>
<organism evidence="1 2">
    <name type="scientific">Bombyx mandarina</name>
    <name type="common">Wild silk moth</name>
    <name type="synonym">Wild silkworm</name>
    <dbReference type="NCBI Taxonomy" id="7092"/>
    <lineage>
        <taxon>Eukaryota</taxon>
        <taxon>Metazoa</taxon>
        <taxon>Ecdysozoa</taxon>
        <taxon>Arthropoda</taxon>
        <taxon>Hexapoda</taxon>
        <taxon>Insecta</taxon>
        <taxon>Pterygota</taxon>
        <taxon>Neoptera</taxon>
        <taxon>Endopterygota</taxon>
        <taxon>Lepidoptera</taxon>
        <taxon>Glossata</taxon>
        <taxon>Ditrysia</taxon>
        <taxon>Bombycoidea</taxon>
        <taxon>Bombycidae</taxon>
        <taxon>Bombycinae</taxon>
        <taxon>Bombyx</taxon>
    </lineage>
</organism>
<evidence type="ECO:0000313" key="1">
    <source>
        <dbReference type="Proteomes" id="UP000504629"/>
    </source>
</evidence>
<dbReference type="Proteomes" id="UP000504629">
    <property type="component" value="Unplaced"/>
</dbReference>
<reference evidence="2" key="1">
    <citation type="submission" date="2025-08" db="UniProtKB">
        <authorList>
            <consortium name="RefSeq"/>
        </authorList>
    </citation>
    <scope>IDENTIFICATION</scope>
    <source>
        <tissue evidence="2">Silk gland</tissue>
    </source>
</reference>
<evidence type="ECO:0000313" key="2">
    <source>
        <dbReference type="RefSeq" id="XP_028034505.1"/>
    </source>
</evidence>
<dbReference type="GeneID" id="114246248"/>
<dbReference type="RefSeq" id="XP_028034505.1">
    <property type="nucleotide sequence ID" value="XM_028178704.1"/>
</dbReference>